<proteinExistence type="predicted"/>
<dbReference type="InterPro" id="IPR005821">
    <property type="entry name" value="Ion_trans_dom"/>
</dbReference>
<evidence type="ECO:0000256" key="5">
    <source>
        <dbReference type="SAM" id="MobiDB-lite"/>
    </source>
</evidence>
<dbReference type="AlphaFoldDB" id="A0AA36I9K6"/>
<accession>A0AA36I9K6</accession>
<dbReference type="Proteomes" id="UP001178507">
    <property type="component" value="Unassembled WGS sequence"/>
</dbReference>
<reference evidence="8" key="1">
    <citation type="submission" date="2023-08" db="EMBL/GenBank/DDBJ databases">
        <authorList>
            <person name="Chen Y."/>
            <person name="Shah S."/>
            <person name="Dougan E. K."/>
            <person name="Thang M."/>
            <person name="Chan C."/>
        </authorList>
    </citation>
    <scope>NUCLEOTIDE SEQUENCE</scope>
</reference>
<keyword evidence="3 6" id="KW-1133">Transmembrane helix</keyword>
<organism evidence="8 9">
    <name type="scientific">Effrenium voratum</name>
    <dbReference type="NCBI Taxonomy" id="2562239"/>
    <lineage>
        <taxon>Eukaryota</taxon>
        <taxon>Sar</taxon>
        <taxon>Alveolata</taxon>
        <taxon>Dinophyceae</taxon>
        <taxon>Suessiales</taxon>
        <taxon>Symbiodiniaceae</taxon>
        <taxon>Effrenium</taxon>
    </lineage>
</organism>
<evidence type="ECO:0000256" key="4">
    <source>
        <dbReference type="ARBA" id="ARBA00023136"/>
    </source>
</evidence>
<dbReference type="InterPro" id="IPR043203">
    <property type="entry name" value="VGCC_Ca_Na"/>
</dbReference>
<evidence type="ECO:0000259" key="7">
    <source>
        <dbReference type="Pfam" id="PF00520"/>
    </source>
</evidence>
<dbReference type="Gene3D" id="1.10.287.70">
    <property type="match status" value="1"/>
</dbReference>
<evidence type="ECO:0000256" key="2">
    <source>
        <dbReference type="ARBA" id="ARBA00022692"/>
    </source>
</evidence>
<dbReference type="PANTHER" id="PTHR10037:SF62">
    <property type="entry name" value="SODIUM CHANNEL PROTEIN 60E"/>
    <property type="match status" value="1"/>
</dbReference>
<keyword evidence="9" id="KW-1185">Reference proteome</keyword>
<sequence>MAGRMVCTKEVSEELPSDLIEILHRCHAQMQLELAQWFNQSVPSDQATPSVCKADEYGCPETRISKSPNISKSVGDADEDFEKERVEPVRMSSRFSKNGSFCRGGSSTQQESAPRKSRWLHNDEVQLENLRKRGNGGESSDLRKERRPKRAHNIFRRCIENPWFDRFFAFMIIASSVAVGAEVEYSAQQLSNELPAIFTVLQISFFSAFLIELCIRMLAFRGSFFTSFDAGWNIFDTSVVFFSAVEVVVAYVFADNSFLTIVRTIRVVRFARIIRVVRFLRQLRVMVYTLFGTFPSLFWSMILMSIIMYLFSTMITQAVAEFLMLNQGTAEDQSRMRQVFGSTARTAYFLFQSVSGGTNWARDVELLFNLEIIYATQTALCEDG</sequence>
<dbReference type="PANTHER" id="PTHR10037">
    <property type="entry name" value="VOLTAGE-GATED CATION CHANNEL CALCIUM AND SODIUM"/>
    <property type="match status" value="1"/>
</dbReference>
<feature type="transmembrane region" description="Helical" evidence="6">
    <location>
        <begin position="239"/>
        <end position="265"/>
    </location>
</feature>
<comment type="subcellular location">
    <subcellularLocation>
        <location evidence="1">Membrane</location>
        <topology evidence="1">Multi-pass membrane protein</topology>
    </subcellularLocation>
</comment>
<evidence type="ECO:0000313" key="9">
    <source>
        <dbReference type="Proteomes" id="UP001178507"/>
    </source>
</evidence>
<keyword evidence="4 6" id="KW-0472">Membrane</keyword>
<dbReference type="GO" id="GO:0005248">
    <property type="term" value="F:voltage-gated sodium channel activity"/>
    <property type="evidence" value="ECO:0007669"/>
    <property type="project" value="TreeGrafter"/>
</dbReference>
<dbReference type="SUPFAM" id="SSF81324">
    <property type="entry name" value="Voltage-gated potassium channels"/>
    <property type="match status" value="1"/>
</dbReference>
<keyword evidence="2 6" id="KW-0812">Transmembrane</keyword>
<dbReference type="Gene3D" id="1.20.120.350">
    <property type="entry name" value="Voltage-gated potassium channels. Chain C"/>
    <property type="match status" value="1"/>
</dbReference>
<dbReference type="EMBL" id="CAUJNA010001035">
    <property type="protein sequence ID" value="CAJ1383616.1"/>
    <property type="molecule type" value="Genomic_DNA"/>
</dbReference>
<dbReference type="Pfam" id="PF00520">
    <property type="entry name" value="Ion_trans"/>
    <property type="match status" value="1"/>
</dbReference>
<evidence type="ECO:0000256" key="1">
    <source>
        <dbReference type="ARBA" id="ARBA00004141"/>
    </source>
</evidence>
<feature type="transmembrane region" description="Helical" evidence="6">
    <location>
        <begin position="197"/>
        <end position="219"/>
    </location>
</feature>
<name>A0AA36I9K6_9DINO</name>
<feature type="region of interest" description="Disordered" evidence="5">
    <location>
        <begin position="63"/>
        <end position="118"/>
    </location>
</feature>
<evidence type="ECO:0000256" key="6">
    <source>
        <dbReference type="SAM" id="Phobius"/>
    </source>
</evidence>
<dbReference type="InterPro" id="IPR027359">
    <property type="entry name" value="Volt_channel_dom_sf"/>
</dbReference>
<evidence type="ECO:0000256" key="3">
    <source>
        <dbReference type="ARBA" id="ARBA00022989"/>
    </source>
</evidence>
<protein>
    <recommendedName>
        <fullName evidence="7">Ion transport domain-containing protein</fullName>
    </recommendedName>
</protein>
<feature type="domain" description="Ion transport" evidence="7">
    <location>
        <begin position="161"/>
        <end position="360"/>
    </location>
</feature>
<feature type="transmembrane region" description="Helical" evidence="6">
    <location>
        <begin position="285"/>
        <end position="311"/>
    </location>
</feature>
<evidence type="ECO:0000313" key="8">
    <source>
        <dbReference type="EMBL" id="CAJ1383616.1"/>
    </source>
</evidence>
<feature type="compositionally biased region" description="Polar residues" evidence="5">
    <location>
        <begin position="93"/>
        <end position="112"/>
    </location>
</feature>
<gene>
    <name evidence="8" type="ORF">EVOR1521_LOCUS10703</name>
</gene>
<dbReference type="GO" id="GO:0001518">
    <property type="term" value="C:voltage-gated sodium channel complex"/>
    <property type="evidence" value="ECO:0007669"/>
    <property type="project" value="TreeGrafter"/>
</dbReference>
<comment type="caution">
    <text evidence="8">The sequence shown here is derived from an EMBL/GenBank/DDBJ whole genome shotgun (WGS) entry which is preliminary data.</text>
</comment>